<dbReference type="RefSeq" id="WP_192039950.1">
    <property type="nucleotide sequence ID" value="NZ_JACYWE010000008.1"/>
</dbReference>
<evidence type="ECO:0000259" key="8">
    <source>
        <dbReference type="PROSITE" id="PS50125"/>
    </source>
</evidence>
<dbReference type="CDD" id="cd06225">
    <property type="entry name" value="HAMP"/>
    <property type="match status" value="1"/>
</dbReference>
<dbReference type="GO" id="GO:0004016">
    <property type="term" value="F:adenylate cyclase activity"/>
    <property type="evidence" value="ECO:0007669"/>
    <property type="project" value="UniProtKB-ARBA"/>
</dbReference>
<dbReference type="GO" id="GO:0035556">
    <property type="term" value="P:intracellular signal transduction"/>
    <property type="evidence" value="ECO:0007669"/>
    <property type="project" value="InterPro"/>
</dbReference>
<dbReference type="Pfam" id="PF00211">
    <property type="entry name" value="Guanylate_cyc"/>
    <property type="match status" value="1"/>
</dbReference>
<organism evidence="10 11">
    <name type="scientific">Lolliginicoccus lacisalsi</name>
    <dbReference type="NCBI Taxonomy" id="2742202"/>
    <lineage>
        <taxon>Bacteria</taxon>
        <taxon>Bacillati</taxon>
        <taxon>Actinomycetota</taxon>
        <taxon>Actinomycetes</taxon>
        <taxon>Mycobacteriales</taxon>
        <taxon>Hoyosellaceae</taxon>
        <taxon>Lolliginicoccus</taxon>
    </lineage>
</organism>
<proteinExistence type="inferred from homology"/>
<feature type="transmembrane region" description="Helical" evidence="7">
    <location>
        <begin position="12"/>
        <end position="37"/>
    </location>
</feature>
<feature type="domain" description="HAMP" evidence="9">
    <location>
        <begin position="244"/>
        <end position="296"/>
    </location>
</feature>
<keyword evidence="3" id="KW-1003">Cell membrane</keyword>
<evidence type="ECO:0000259" key="9">
    <source>
        <dbReference type="PROSITE" id="PS50885"/>
    </source>
</evidence>
<name>A0A927JF07_9ACTN</name>
<sequence>MNRLDVLRQLAHPIVLTYILSVLMVSLIAAMTALVLIGSVIPIPTLPDPRGIWERNVAWSVIGGGIVAITAPLVHLRLSWPNLEWLARGGLPRPREARVALRQTTRQVAVEALTWGIAVIGFTLINVRVGSTQLIILIIITISMAGAVSTALNYVLGERILRPLTAIAMSVETPEQIHAPGVGARVLLIWGLTTAIPTFGIVLVSLSQIVDQDGPVNPGLNLAVLVQVAIAMVIGMIGIVAVSRSISDPLRQVSNGMSRVEEGDLGVRVNVYDGSEIGELQTGFNRMVLGLSERQRLSELFVKHVGEEIARSAMEQGNNRGGSLVTVTALVIDLVGSTTMATTHSPEAVVGALNEFFEHVVDEVTEHGGFVTKFEGDAAIAVFGAPISLSEPEHEALACALALQKSLRGRIALDFGIGVATGTALAGNIGASSRFEYTILGGPVITAASLSDVAKKRPGRVVASAVTLLAAPRQAPNWSFVTIGDERVAEPVPPDEVPE</sequence>
<feature type="transmembrane region" description="Helical" evidence="7">
    <location>
        <begin position="57"/>
        <end position="78"/>
    </location>
</feature>
<protein>
    <submittedName>
        <fullName evidence="10">Adenylate/guanylate cyclase domain-containing protein</fullName>
    </submittedName>
</protein>
<feature type="transmembrane region" description="Helical" evidence="7">
    <location>
        <begin position="133"/>
        <end position="156"/>
    </location>
</feature>
<feature type="transmembrane region" description="Helical" evidence="7">
    <location>
        <begin position="108"/>
        <end position="127"/>
    </location>
</feature>
<comment type="subcellular location">
    <subcellularLocation>
        <location evidence="1">Cell membrane</location>
        <topology evidence="1">Multi-pass membrane protein</topology>
    </subcellularLocation>
</comment>
<dbReference type="SMART" id="SM00304">
    <property type="entry name" value="HAMP"/>
    <property type="match status" value="1"/>
</dbReference>
<evidence type="ECO:0000256" key="3">
    <source>
        <dbReference type="ARBA" id="ARBA00022475"/>
    </source>
</evidence>
<comment type="similarity">
    <text evidence="2">Belongs to the adenylyl cyclase class-3 family.</text>
</comment>
<evidence type="ECO:0000256" key="6">
    <source>
        <dbReference type="ARBA" id="ARBA00023136"/>
    </source>
</evidence>
<evidence type="ECO:0000256" key="1">
    <source>
        <dbReference type="ARBA" id="ARBA00004651"/>
    </source>
</evidence>
<dbReference type="GO" id="GO:0005886">
    <property type="term" value="C:plasma membrane"/>
    <property type="evidence" value="ECO:0007669"/>
    <property type="project" value="UniProtKB-SubCell"/>
</dbReference>
<keyword evidence="6 7" id="KW-0472">Membrane</keyword>
<dbReference type="PROSITE" id="PS50125">
    <property type="entry name" value="GUANYLATE_CYCLASE_2"/>
    <property type="match status" value="1"/>
</dbReference>
<dbReference type="InterPro" id="IPR029787">
    <property type="entry name" value="Nucleotide_cyclase"/>
</dbReference>
<accession>A0A927JF07</accession>
<keyword evidence="4 7" id="KW-0812">Transmembrane</keyword>
<dbReference type="Proteomes" id="UP000642993">
    <property type="component" value="Unassembled WGS sequence"/>
</dbReference>
<dbReference type="PROSITE" id="PS50885">
    <property type="entry name" value="HAMP"/>
    <property type="match status" value="1"/>
</dbReference>
<dbReference type="AlphaFoldDB" id="A0A927JF07"/>
<gene>
    <name evidence="10" type="ORF">HT102_13495</name>
</gene>
<dbReference type="CDD" id="cd07302">
    <property type="entry name" value="CHD"/>
    <property type="match status" value="1"/>
</dbReference>
<evidence type="ECO:0000256" key="7">
    <source>
        <dbReference type="SAM" id="Phobius"/>
    </source>
</evidence>
<comment type="caution">
    <text evidence="10">The sequence shown here is derived from an EMBL/GenBank/DDBJ whole genome shotgun (WGS) entry which is preliminary data.</text>
</comment>
<feature type="transmembrane region" description="Helical" evidence="7">
    <location>
        <begin position="187"/>
        <end position="210"/>
    </location>
</feature>
<dbReference type="InterPro" id="IPR050697">
    <property type="entry name" value="Adenylyl/Guanylyl_Cyclase_3/4"/>
</dbReference>
<evidence type="ECO:0000256" key="4">
    <source>
        <dbReference type="ARBA" id="ARBA00022692"/>
    </source>
</evidence>
<dbReference type="Gene3D" id="3.30.70.1230">
    <property type="entry name" value="Nucleotide cyclase"/>
    <property type="match status" value="1"/>
</dbReference>
<evidence type="ECO:0000256" key="2">
    <source>
        <dbReference type="ARBA" id="ARBA00005381"/>
    </source>
</evidence>
<keyword evidence="5 7" id="KW-1133">Transmembrane helix</keyword>
<reference evidence="10" key="1">
    <citation type="submission" date="2020-09" db="EMBL/GenBank/DDBJ databases">
        <title>Hoyosella lacisalsi sp. nov., a halotolerant actinobacterium isolated from soil of Lake Gudzhirganskoe.</title>
        <authorList>
            <person name="Yang Q."/>
            <person name="Guo P.Y."/>
            <person name="Liu S.W."/>
            <person name="Li F.N."/>
            <person name="Sun C.H."/>
        </authorList>
    </citation>
    <scope>NUCLEOTIDE SEQUENCE</scope>
    <source>
        <strain evidence="10">G463</strain>
    </source>
</reference>
<dbReference type="SUPFAM" id="SSF158472">
    <property type="entry name" value="HAMP domain-like"/>
    <property type="match status" value="1"/>
</dbReference>
<dbReference type="SUPFAM" id="SSF55073">
    <property type="entry name" value="Nucleotide cyclase"/>
    <property type="match status" value="1"/>
</dbReference>
<dbReference type="InterPro" id="IPR001054">
    <property type="entry name" value="A/G_cyclase"/>
</dbReference>
<evidence type="ECO:0000313" key="10">
    <source>
        <dbReference type="EMBL" id="MBD8507497.1"/>
    </source>
</evidence>
<dbReference type="InterPro" id="IPR003660">
    <property type="entry name" value="HAMP_dom"/>
</dbReference>
<dbReference type="Gene3D" id="6.10.340.10">
    <property type="match status" value="1"/>
</dbReference>
<dbReference type="Pfam" id="PF00672">
    <property type="entry name" value="HAMP"/>
    <property type="match status" value="1"/>
</dbReference>
<dbReference type="EMBL" id="JACYWE010000008">
    <property type="protein sequence ID" value="MBD8507497.1"/>
    <property type="molecule type" value="Genomic_DNA"/>
</dbReference>
<dbReference type="SMART" id="SM00044">
    <property type="entry name" value="CYCc"/>
    <property type="match status" value="1"/>
</dbReference>
<keyword evidence="11" id="KW-1185">Reference proteome</keyword>
<feature type="domain" description="Guanylate cyclase" evidence="8">
    <location>
        <begin position="328"/>
        <end position="451"/>
    </location>
</feature>
<feature type="transmembrane region" description="Helical" evidence="7">
    <location>
        <begin position="222"/>
        <end position="242"/>
    </location>
</feature>
<evidence type="ECO:0000256" key="5">
    <source>
        <dbReference type="ARBA" id="ARBA00022989"/>
    </source>
</evidence>
<dbReference type="PANTHER" id="PTHR43081">
    <property type="entry name" value="ADENYLATE CYCLASE, TERMINAL-DIFFERENTIATION SPECIFIC-RELATED"/>
    <property type="match status" value="1"/>
</dbReference>
<dbReference type="PANTHER" id="PTHR43081:SF17">
    <property type="entry name" value="BLL5647 PROTEIN"/>
    <property type="match status" value="1"/>
</dbReference>
<dbReference type="GO" id="GO:0006171">
    <property type="term" value="P:cAMP biosynthetic process"/>
    <property type="evidence" value="ECO:0007669"/>
    <property type="project" value="TreeGrafter"/>
</dbReference>
<evidence type="ECO:0000313" key="11">
    <source>
        <dbReference type="Proteomes" id="UP000642993"/>
    </source>
</evidence>